<evidence type="ECO:0000256" key="1">
    <source>
        <dbReference type="SAM" id="MobiDB-lite"/>
    </source>
</evidence>
<feature type="compositionally biased region" description="Polar residues" evidence="1">
    <location>
        <begin position="387"/>
        <end position="408"/>
    </location>
</feature>
<evidence type="ECO:0000313" key="4">
    <source>
        <dbReference type="Proteomes" id="UP001249851"/>
    </source>
</evidence>
<name>A0AAD9QJR2_ACRCE</name>
<reference evidence="3" key="1">
    <citation type="journal article" date="2023" name="G3 (Bethesda)">
        <title>Whole genome assembly and annotation of the endangered Caribbean coral Acropora cervicornis.</title>
        <authorList>
            <person name="Selwyn J.D."/>
            <person name="Vollmer S.V."/>
        </authorList>
    </citation>
    <scope>NUCLEOTIDE SEQUENCE</scope>
    <source>
        <strain evidence="3">K2</strain>
    </source>
</reference>
<feature type="region of interest" description="Disordered" evidence="1">
    <location>
        <begin position="569"/>
        <end position="590"/>
    </location>
</feature>
<keyword evidence="4" id="KW-1185">Reference proteome</keyword>
<evidence type="ECO:0000313" key="3">
    <source>
        <dbReference type="EMBL" id="KAK2562560.1"/>
    </source>
</evidence>
<keyword evidence="2" id="KW-0732">Signal</keyword>
<dbReference type="Proteomes" id="UP001249851">
    <property type="component" value="Unassembled WGS sequence"/>
</dbReference>
<feature type="compositionally biased region" description="Basic and acidic residues" evidence="1">
    <location>
        <begin position="331"/>
        <end position="341"/>
    </location>
</feature>
<evidence type="ECO:0000256" key="2">
    <source>
        <dbReference type="SAM" id="SignalP"/>
    </source>
</evidence>
<feature type="compositionally biased region" description="Polar residues" evidence="1">
    <location>
        <begin position="317"/>
        <end position="330"/>
    </location>
</feature>
<comment type="caution">
    <text evidence="3">The sequence shown here is derived from an EMBL/GenBank/DDBJ whole genome shotgun (WGS) entry which is preliminary data.</text>
</comment>
<reference evidence="3" key="2">
    <citation type="journal article" date="2023" name="Science">
        <title>Genomic signatures of disease resistance in endangered staghorn corals.</title>
        <authorList>
            <person name="Vollmer S.V."/>
            <person name="Selwyn J.D."/>
            <person name="Despard B.A."/>
            <person name="Roesel C.L."/>
        </authorList>
    </citation>
    <scope>NUCLEOTIDE SEQUENCE</scope>
    <source>
        <strain evidence="3">K2</strain>
    </source>
</reference>
<feature type="region of interest" description="Disordered" evidence="1">
    <location>
        <begin position="248"/>
        <end position="271"/>
    </location>
</feature>
<accession>A0AAD9QJR2</accession>
<organism evidence="3 4">
    <name type="scientific">Acropora cervicornis</name>
    <name type="common">Staghorn coral</name>
    <dbReference type="NCBI Taxonomy" id="6130"/>
    <lineage>
        <taxon>Eukaryota</taxon>
        <taxon>Metazoa</taxon>
        <taxon>Cnidaria</taxon>
        <taxon>Anthozoa</taxon>
        <taxon>Hexacorallia</taxon>
        <taxon>Scleractinia</taxon>
        <taxon>Astrocoeniina</taxon>
        <taxon>Acroporidae</taxon>
        <taxon>Acropora</taxon>
    </lineage>
</organism>
<proteinExistence type="predicted"/>
<gene>
    <name evidence="3" type="ORF">P5673_014241</name>
</gene>
<feature type="compositionally biased region" description="Polar residues" evidence="1">
    <location>
        <begin position="498"/>
        <end position="524"/>
    </location>
</feature>
<protein>
    <submittedName>
        <fullName evidence="3">Uncharacterized protein</fullName>
    </submittedName>
</protein>
<feature type="region of interest" description="Disordered" evidence="1">
    <location>
        <begin position="648"/>
        <end position="671"/>
    </location>
</feature>
<sequence>MRPLSFLFLVFLPALHAFESGSGKSDDRERKRNFLADAMREMEDGGKSLNFDSIVRKVPNVIRVVMTPEVPPKHRFHRRQRKKILSGVASILRLAKGFNTMKRDGKQHKTDLVNIKRAFQETLNLLEKIHGRLESASTSRTNGLHKIVTSTIDSPESKKSKAILNNSFSLFPGLRSIVQHGTFNPYTTRAAFARAKQIVGDSAGRNAENTNVKRLNNSELTKAVALFAMAAKEADGVQSNKMENVHKETRADKKGLPNTPSMTPAPKSDQGEQQLNALKHILLKELNLENSTINQSAILISDIPFPKQRDNKDGNKTDQNLPNVIQNSSLENKDSSDKRKPVGEAQAVLANYTSFITNILKAAHLSVVNNLTGDATNSPGRSKAKLHQSSGELTNTPKLNNSNGQLPNQELSFANSAQEQSQEHQQLVETPVLSKERVEARKAFGTAQKLVKAFMARQELYRAEKEFFKKIHEMLSKSSFHTPQSDVSPKDDQESATRRQPTSPVPMQSPVGQVSPNPAGSSTVAGDGKPKPVSEAEKKFEEAAHLEEKVAAQQDDMYDALMGHSIGKDYGGFDEEGTTRDIPEQDGVEDAYNMEDYGDFKDSDEEAERKFYHNHRQGDFGSKTVEENTFSLRNKISTIPDEQLSNIKELSGNGSTFEMSGDSKEKNKDGT</sequence>
<feature type="region of interest" description="Disordered" evidence="1">
    <location>
        <begin position="309"/>
        <end position="341"/>
    </location>
</feature>
<feature type="compositionally biased region" description="Basic and acidic residues" evidence="1">
    <location>
        <begin position="661"/>
        <end position="671"/>
    </location>
</feature>
<feature type="region of interest" description="Disordered" evidence="1">
    <location>
        <begin position="374"/>
        <end position="408"/>
    </location>
</feature>
<feature type="region of interest" description="Disordered" evidence="1">
    <location>
        <begin position="479"/>
        <end position="537"/>
    </location>
</feature>
<feature type="compositionally biased region" description="Polar residues" evidence="1">
    <location>
        <begin position="648"/>
        <end position="658"/>
    </location>
</feature>
<feature type="compositionally biased region" description="Basic and acidic residues" evidence="1">
    <location>
        <begin position="528"/>
        <end position="537"/>
    </location>
</feature>
<dbReference type="AlphaFoldDB" id="A0AAD9QJR2"/>
<dbReference type="EMBL" id="JARQWQ010000028">
    <property type="protein sequence ID" value="KAK2562560.1"/>
    <property type="molecule type" value="Genomic_DNA"/>
</dbReference>
<feature type="compositionally biased region" description="Basic and acidic residues" evidence="1">
    <location>
        <begin position="488"/>
        <end position="497"/>
    </location>
</feature>
<feature type="chain" id="PRO_5041961676" evidence="2">
    <location>
        <begin position="18"/>
        <end position="671"/>
    </location>
</feature>
<feature type="signal peptide" evidence="2">
    <location>
        <begin position="1"/>
        <end position="17"/>
    </location>
</feature>